<dbReference type="InterPro" id="IPR018060">
    <property type="entry name" value="HTH_AraC"/>
</dbReference>
<name>A0ABT9YTH3_9STRE</name>
<dbReference type="InterPro" id="IPR014710">
    <property type="entry name" value="RmlC-like_jellyroll"/>
</dbReference>
<dbReference type="Gene3D" id="2.60.120.10">
    <property type="entry name" value="Jelly Rolls"/>
    <property type="match status" value="1"/>
</dbReference>
<keyword evidence="2" id="KW-0238">DNA-binding</keyword>
<dbReference type="EMBL" id="JAUSTM010000019">
    <property type="protein sequence ID" value="MDQ0223187.1"/>
    <property type="molecule type" value="Genomic_DNA"/>
</dbReference>
<dbReference type="PANTHER" id="PTHR43280:SF28">
    <property type="entry name" value="HTH-TYPE TRANSCRIPTIONAL ACTIVATOR RHAS"/>
    <property type="match status" value="1"/>
</dbReference>
<keyword evidence="3" id="KW-0804">Transcription</keyword>
<feature type="domain" description="HTH araC/xylS-type" evidence="4">
    <location>
        <begin position="220"/>
        <end position="317"/>
    </location>
</feature>
<keyword evidence="1" id="KW-0805">Transcription regulation</keyword>
<dbReference type="InterPro" id="IPR009057">
    <property type="entry name" value="Homeodomain-like_sf"/>
</dbReference>
<dbReference type="Pfam" id="PF12833">
    <property type="entry name" value="HTH_18"/>
    <property type="match status" value="1"/>
</dbReference>
<evidence type="ECO:0000313" key="6">
    <source>
        <dbReference type="Proteomes" id="UP001223079"/>
    </source>
</evidence>
<dbReference type="SUPFAM" id="SSF46689">
    <property type="entry name" value="Homeodomain-like"/>
    <property type="match status" value="1"/>
</dbReference>
<sequence>MKVKSAKMTWNLPSLDPDFQLLENLKNYLIVDETVLPFNQIHQASSQICFKDLLETLQLPQEAQLAIASHQMTYPSQWHNHDYIELLYILEGRLFHLTSETTHVLERNSLCVIPIEESHLITPIDNEPATVVNVLVHPSLFQKITELDPHFSNNVFQKPLILESTVLNEELVLNLKTFILDYYKNAYRPTLITIAHFIIVLHGILNQTQPHQNTFDQLTKDCLHLIKNGAPTITQHQLSQQMSYSQGHLSRHIRQQTGQTISYHIAQAKLDKARQLLLETQLTIHQVAEQSGYQSESHFHRLFKKQMSMTPKQYRKIVQ</sequence>
<dbReference type="RefSeq" id="WP_307122340.1">
    <property type="nucleotide sequence ID" value="NZ_JAUSTM010000019.1"/>
</dbReference>
<dbReference type="PROSITE" id="PS01124">
    <property type="entry name" value="HTH_ARAC_FAMILY_2"/>
    <property type="match status" value="1"/>
</dbReference>
<dbReference type="InterPro" id="IPR037923">
    <property type="entry name" value="HTH-like"/>
</dbReference>
<dbReference type="PROSITE" id="PS00041">
    <property type="entry name" value="HTH_ARAC_FAMILY_1"/>
    <property type="match status" value="1"/>
</dbReference>
<evidence type="ECO:0000256" key="1">
    <source>
        <dbReference type="ARBA" id="ARBA00023015"/>
    </source>
</evidence>
<dbReference type="Gene3D" id="1.10.10.60">
    <property type="entry name" value="Homeodomain-like"/>
    <property type="match status" value="2"/>
</dbReference>
<dbReference type="InterPro" id="IPR003313">
    <property type="entry name" value="AraC-bd"/>
</dbReference>
<dbReference type="PRINTS" id="PR00032">
    <property type="entry name" value="HTHARAC"/>
</dbReference>
<protein>
    <submittedName>
        <fullName evidence="5">AraC-like DNA-binding protein/mannose-6-phosphate isomerase-like protein (Cupin superfamily)</fullName>
    </submittedName>
</protein>
<dbReference type="InterPro" id="IPR020449">
    <property type="entry name" value="Tscrpt_reg_AraC-type_HTH"/>
</dbReference>
<dbReference type="PANTHER" id="PTHR43280">
    <property type="entry name" value="ARAC-FAMILY TRANSCRIPTIONAL REGULATOR"/>
    <property type="match status" value="1"/>
</dbReference>
<reference evidence="5 6" key="1">
    <citation type="submission" date="2023-07" db="EMBL/GenBank/DDBJ databases">
        <title>Genomic Encyclopedia of Type Strains, Phase IV (KMG-IV): sequencing the most valuable type-strain genomes for metagenomic binning, comparative biology and taxonomic classification.</title>
        <authorList>
            <person name="Goeker M."/>
        </authorList>
    </citation>
    <scope>NUCLEOTIDE SEQUENCE [LARGE SCALE GENOMIC DNA]</scope>
    <source>
        <strain evidence="5 6">DSM 105143</strain>
    </source>
</reference>
<dbReference type="Pfam" id="PF02311">
    <property type="entry name" value="AraC_binding"/>
    <property type="match status" value="1"/>
</dbReference>
<dbReference type="Proteomes" id="UP001223079">
    <property type="component" value="Unassembled WGS sequence"/>
</dbReference>
<keyword evidence="6" id="KW-1185">Reference proteome</keyword>
<evidence type="ECO:0000313" key="5">
    <source>
        <dbReference type="EMBL" id="MDQ0223187.1"/>
    </source>
</evidence>
<accession>A0ABT9YTH3</accession>
<comment type="caution">
    <text evidence="5">The sequence shown here is derived from an EMBL/GenBank/DDBJ whole genome shotgun (WGS) entry which is preliminary data.</text>
</comment>
<organism evidence="5 6">
    <name type="scientific">Streptococcus moroccensis</name>
    <dbReference type="NCBI Taxonomy" id="1451356"/>
    <lineage>
        <taxon>Bacteria</taxon>
        <taxon>Bacillati</taxon>
        <taxon>Bacillota</taxon>
        <taxon>Bacilli</taxon>
        <taxon>Lactobacillales</taxon>
        <taxon>Streptococcaceae</taxon>
        <taxon>Streptococcus</taxon>
    </lineage>
</organism>
<evidence type="ECO:0000256" key="2">
    <source>
        <dbReference type="ARBA" id="ARBA00023125"/>
    </source>
</evidence>
<dbReference type="SUPFAM" id="SSF51215">
    <property type="entry name" value="Regulatory protein AraC"/>
    <property type="match status" value="1"/>
</dbReference>
<evidence type="ECO:0000259" key="4">
    <source>
        <dbReference type="PROSITE" id="PS01124"/>
    </source>
</evidence>
<dbReference type="InterPro" id="IPR018062">
    <property type="entry name" value="HTH_AraC-typ_CS"/>
</dbReference>
<gene>
    <name evidence="5" type="ORF">J2S23_001762</name>
</gene>
<dbReference type="SMART" id="SM00342">
    <property type="entry name" value="HTH_ARAC"/>
    <property type="match status" value="1"/>
</dbReference>
<proteinExistence type="predicted"/>
<evidence type="ECO:0000256" key="3">
    <source>
        <dbReference type="ARBA" id="ARBA00023163"/>
    </source>
</evidence>